<keyword evidence="2" id="KW-1185">Reference proteome</keyword>
<name>A0ABU4W9N8_9FUSO</name>
<sequence length="304" mass="35281">MINENFIIKGHHKTNYTSIYNSFAQDNSINLELRGFGLYLLSKPSDWMINPYSLRKELNIGKDKVSKLLNDLIKHGYMFKFQRDGVFMKKGELKNIFYFSDDKELLNKTTEIFKSPNKLMQLSMSENPVPELPALVTPTTENQKHTNKDVIKNNNNKNITTSSEIPIKLYLSSYLDNRTIANLLSARPDITIEEFNILYELAKAEKEGNYCESLEACLIRAAAGKWTFNHNKSLKKNGSNNDNAKTTRILKNRLEHFLEYYNNSSSSPKEILNSFSKDCEKFKVESEELFNFYYNLLEEKLESN</sequence>
<gene>
    <name evidence="1" type="ORF">RFV38_05375</name>
</gene>
<dbReference type="EMBL" id="JAVIKH010000005">
    <property type="protein sequence ID" value="MDX8335929.1"/>
    <property type="molecule type" value="Genomic_DNA"/>
</dbReference>
<evidence type="ECO:0008006" key="3">
    <source>
        <dbReference type="Google" id="ProtNLM"/>
    </source>
</evidence>
<accession>A0ABU4W9N8</accession>
<protein>
    <recommendedName>
        <fullName evidence="3">Bacteriophage lambda Replication protein O N-terminal domain-containing protein</fullName>
    </recommendedName>
</protein>
<reference evidence="2" key="1">
    <citation type="submission" date="2023-07" db="EMBL/GenBank/DDBJ databases">
        <authorList>
            <person name="Colorado M.A."/>
            <person name="Villamil L.M."/>
            <person name="Melo J.F."/>
            <person name="Rodriguez J.A."/>
            <person name="Ruiz R.Y."/>
        </authorList>
    </citation>
    <scope>NUCLEOTIDE SEQUENCE [LARGE SCALE GENOMIC DNA]</scope>
    <source>
        <strain evidence="2">C33</strain>
    </source>
</reference>
<organism evidence="1 2">
    <name type="scientific">Candidatus Cetobacterium colombiensis</name>
    <dbReference type="NCBI Taxonomy" id="3073100"/>
    <lineage>
        <taxon>Bacteria</taxon>
        <taxon>Fusobacteriati</taxon>
        <taxon>Fusobacteriota</taxon>
        <taxon>Fusobacteriia</taxon>
        <taxon>Fusobacteriales</taxon>
        <taxon>Fusobacteriaceae</taxon>
        <taxon>Cetobacterium</taxon>
    </lineage>
</organism>
<comment type="caution">
    <text evidence="1">The sequence shown here is derived from an EMBL/GenBank/DDBJ whole genome shotgun (WGS) entry which is preliminary data.</text>
</comment>
<dbReference type="Proteomes" id="UP001279681">
    <property type="component" value="Unassembled WGS sequence"/>
</dbReference>
<evidence type="ECO:0000313" key="2">
    <source>
        <dbReference type="Proteomes" id="UP001279681"/>
    </source>
</evidence>
<proteinExistence type="predicted"/>
<evidence type="ECO:0000313" key="1">
    <source>
        <dbReference type="EMBL" id="MDX8335929.1"/>
    </source>
</evidence>
<dbReference type="RefSeq" id="WP_320313333.1">
    <property type="nucleotide sequence ID" value="NZ_JAVIKH010000005.1"/>
</dbReference>